<accession>A0A0F0KPW7</accession>
<dbReference type="AlphaFoldDB" id="A0A0F0KPW7"/>
<dbReference type="Proteomes" id="UP000033725">
    <property type="component" value="Unassembled WGS sequence"/>
</dbReference>
<sequence length="116" mass="12898">MEKLIRQAREAMRDEFMAEAIRLGATVHADGDALVAVWPEAARQTTSATLSAEGGRLVLTETATVRVPDELPDELVERFGHRAKKVCDLRRHLNMVERETGVPLLTPPDELKVVRA</sequence>
<proteinExistence type="predicted"/>
<comment type="caution">
    <text evidence="1">The sequence shown here is derived from an EMBL/GenBank/DDBJ whole genome shotgun (WGS) entry which is preliminary data.</text>
</comment>
<reference evidence="1 2" key="1">
    <citation type="submission" date="2015-02" db="EMBL/GenBank/DDBJ databases">
        <title>Draft genome sequences of ten Microbacterium spp. with emphasis on heavy metal contaminated environments.</title>
        <authorList>
            <person name="Corretto E."/>
        </authorList>
    </citation>
    <scope>NUCLEOTIDE SEQUENCE [LARGE SCALE GENOMIC DNA]</scope>
    <source>
        <strain evidence="1 2">BEL163</strain>
    </source>
</reference>
<dbReference type="RefSeq" id="WP_045263566.1">
    <property type="nucleotide sequence ID" value="NZ_JYIV01000024.1"/>
</dbReference>
<protein>
    <submittedName>
        <fullName evidence="1">Uncharacterized protein</fullName>
    </submittedName>
</protein>
<organism evidence="1 2">
    <name type="scientific">Microbacterium oxydans</name>
    <dbReference type="NCBI Taxonomy" id="82380"/>
    <lineage>
        <taxon>Bacteria</taxon>
        <taxon>Bacillati</taxon>
        <taxon>Actinomycetota</taxon>
        <taxon>Actinomycetes</taxon>
        <taxon>Micrococcales</taxon>
        <taxon>Microbacteriaceae</taxon>
        <taxon>Microbacterium</taxon>
    </lineage>
</organism>
<evidence type="ECO:0000313" key="1">
    <source>
        <dbReference type="EMBL" id="KJL22918.1"/>
    </source>
</evidence>
<name>A0A0F0KPW7_9MICO</name>
<gene>
    <name evidence="1" type="ORF">RN51_01663</name>
</gene>
<evidence type="ECO:0000313" key="2">
    <source>
        <dbReference type="Proteomes" id="UP000033725"/>
    </source>
</evidence>
<dbReference type="PATRIC" id="fig|82380.10.peg.1672"/>
<dbReference type="EMBL" id="JYIV01000024">
    <property type="protein sequence ID" value="KJL22918.1"/>
    <property type="molecule type" value="Genomic_DNA"/>
</dbReference>